<evidence type="ECO:0000313" key="5">
    <source>
        <dbReference type="Proteomes" id="UP001652624"/>
    </source>
</evidence>
<evidence type="ECO:0000256" key="3">
    <source>
        <dbReference type="SAM" id="SignalP"/>
    </source>
</evidence>
<dbReference type="PANTHER" id="PTHR11738:SF186">
    <property type="entry name" value="OSTEOCLAST-ASSOCIATED IMMUNOGLOBULIN-LIKE RECEPTOR"/>
    <property type="match status" value="1"/>
</dbReference>
<dbReference type="Pfam" id="PF13895">
    <property type="entry name" value="Ig_2"/>
    <property type="match status" value="1"/>
</dbReference>
<dbReference type="InterPro" id="IPR013783">
    <property type="entry name" value="Ig-like_fold"/>
</dbReference>
<feature type="domain" description="Ig-like" evidence="4">
    <location>
        <begin position="30"/>
        <end position="103"/>
    </location>
</feature>
<dbReference type="Gene3D" id="2.60.40.10">
    <property type="entry name" value="Immunoglobulins"/>
    <property type="match status" value="2"/>
</dbReference>
<keyword evidence="5" id="KW-1185">Reference proteome</keyword>
<keyword evidence="1" id="KW-1015">Disulfide bond</keyword>
<accession>A0ABM3X0Z5</accession>
<feature type="chain" id="PRO_5046214498" evidence="3">
    <location>
        <begin position="18"/>
        <end position="261"/>
    </location>
</feature>
<dbReference type="GeneID" id="103127823"/>
<proteinExistence type="predicted"/>
<organism evidence="5 6">
    <name type="scientific">Erinaceus europaeus</name>
    <name type="common">Western European hedgehog</name>
    <dbReference type="NCBI Taxonomy" id="9365"/>
    <lineage>
        <taxon>Eukaryota</taxon>
        <taxon>Metazoa</taxon>
        <taxon>Chordata</taxon>
        <taxon>Craniata</taxon>
        <taxon>Vertebrata</taxon>
        <taxon>Euteleostomi</taxon>
        <taxon>Mammalia</taxon>
        <taxon>Eutheria</taxon>
        <taxon>Laurasiatheria</taxon>
        <taxon>Eulipotyphla</taxon>
        <taxon>Erinaceidae</taxon>
        <taxon>Erinaceinae</taxon>
        <taxon>Erinaceus</taxon>
    </lineage>
</organism>
<reference evidence="6" key="2">
    <citation type="submission" date="2025-08" db="UniProtKB">
        <authorList>
            <consortium name="RefSeq"/>
        </authorList>
    </citation>
    <scope>IDENTIFICATION</scope>
</reference>
<dbReference type="InterPro" id="IPR036179">
    <property type="entry name" value="Ig-like_dom_sf"/>
</dbReference>
<gene>
    <name evidence="6" type="primary">OSCAR</name>
</gene>
<evidence type="ECO:0000256" key="1">
    <source>
        <dbReference type="ARBA" id="ARBA00023157"/>
    </source>
</evidence>
<dbReference type="InterPro" id="IPR050412">
    <property type="entry name" value="Ig-like_Receptors_ImmuneReg"/>
</dbReference>
<evidence type="ECO:0000259" key="4">
    <source>
        <dbReference type="PROSITE" id="PS50835"/>
    </source>
</evidence>
<feature type="signal peptide" evidence="3">
    <location>
        <begin position="1"/>
        <end position="17"/>
    </location>
</feature>
<dbReference type="InterPro" id="IPR007110">
    <property type="entry name" value="Ig-like_dom"/>
</dbReference>
<evidence type="ECO:0000256" key="2">
    <source>
        <dbReference type="ARBA" id="ARBA00023319"/>
    </source>
</evidence>
<name>A0ABM3X0Z5_ERIEU</name>
<dbReference type="PROSITE" id="PS50835">
    <property type="entry name" value="IG_LIKE"/>
    <property type="match status" value="1"/>
</dbReference>
<evidence type="ECO:0000313" key="6">
    <source>
        <dbReference type="RefSeq" id="XP_060042487.1"/>
    </source>
</evidence>
<sequence>MALVHVLQLLALCQVGGAPGPSHPCSPAPPDVHPKPRLEVQPAEVVTPGINVTLRCQAPRPAGRFALFRSGEMAALQDMSEPAQLADFLLGEVTPAQGGSYHCCYQAWGWAPGVWSQPSDVLDLLVTAALPRPSLVLLPGAPGTLRCAGGRGHMSFALYRAGLRLPLLFRRSALRWADFPLPGPGTYSCYYHTPAAPYVLSPRSAPLRLPQGSSDYTRGNLVRLGLAGLVLVSLATLVALDWRSRSLGGGSPLPGPPVDGV</sequence>
<dbReference type="RefSeq" id="XP_060042487.1">
    <property type="nucleotide sequence ID" value="XM_060186504.1"/>
</dbReference>
<protein>
    <submittedName>
        <fullName evidence="6">Osteoclast-associated immunoglobulin-like receptor</fullName>
    </submittedName>
</protein>
<dbReference type="SUPFAM" id="SSF48726">
    <property type="entry name" value="Immunoglobulin"/>
    <property type="match status" value="2"/>
</dbReference>
<keyword evidence="3" id="KW-0732">Signal</keyword>
<keyword evidence="2" id="KW-0393">Immunoglobulin domain</keyword>
<dbReference type="Proteomes" id="UP001652624">
    <property type="component" value="Chromosome 2"/>
</dbReference>
<reference evidence="5" key="1">
    <citation type="submission" date="2025-05" db="UniProtKB">
        <authorList>
            <consortium name="RefSeq"/>
        </authorList>
    </citation>
    <scope>NUCLEOTIDE SEQUENCE [LARGE SCALE GENOMIC DNA]</scope>
</reference>
<dbReference type="PANTHER" id="PTHR11738">
    <property type="entry name" value="MHC CLASS I NK CELL RECEPTOR"/>
    <property type="match status" value="1"/>
</dbReference>